<dbReference type="InterPro" id="IPR024194">
    <property type="entry name" value="Ac/AlaTfrase_AlgI/DltB"/>
</dbReference>
<evidence type="ECO:0000256" key="4">
    <source>
        <dbReference type="ARBA" id="ARBA00016084"/>
    </source>
</evidence>
<evidence type="ECO:0000313" key="15">
    <source>
        <dbReference type="EMBL" id="QCP50757.1"/>
    </source>
</evidence>
<keyword evidence="10 13" id="KW-0472">Membrane</keyword>
<feature type="transmembrane region" description="Helical" evidence="14">
    <location>
        <begin position="358"/>
        <end position="375"/>
    </location>
</feature>
<evidence type="ECO:0000256" key="9">
    <source>
        <dbReference type="ARBA" id="ARBA00022989"/>
    </source>
</evidence>
<reference evidence="15 16" key="1">
    <citation type="submission" date="2019-05" db="EMBL/GenBank/DDBJ databases">
        <title>Burkholderia sp. DHOD12, isolated from subtropical forest soil.</title>
        <authorList>
            <person name="Gao Z.-H."/>
            <person name="Qiu L.-H."/>
        </authorList>
    </citation>
    <scope>NUCLEOTIDE SEQUENCE [LARGE SCALE GENOMIC DNA]</scope>
    <source>
        <strain evidence="15 16">DHOD12</strain>
    </source>
</reference>
<gene>
    <name evidence="15" type="ORF">FAZ95_17305</name>
</gene>
<keyword evidence="7 14" id="KW-0812">Transmembrane</keyword>
<keyword evidence="5 13" id="KW-1003">Cell membrane</keyword>
<dbReference type="OrthoDB" id="139172at2"/>
<comment type="pathway">
    <text evidence="2">Glycan biosynthesis; alginate biosynthesis.</text>
</comment>
<dbReference type="GO" id="GO:0042121">
    <property type="term" value="P:alginic acid biosynthetic process"/>
    <property type="evidence" value="ECO:0007669"/>
    <property type="project" value="UniProtKB-KW"/>
</dbReference>
<evidence type="ECO:0000256" key="12">
    <source>
        <dbReference type="ARBA" id="ARBA00031030"/>
    </source>
</evidence>
<evidence type="ECO:0000256" key="2">
    <source>
        <dbReference type="ARBA" id="ARBA00005182"/>
    </source>
</evidence>
<evidence type="ECO:0000256" key="13">
    <source>
        <dbReference type="PIRNR" id="PIRNR016636"/>
    </source>
</evidence>
<evidence type="ECO:0000256" key="14">
    <source>
        <dbReference type="SAM" id="Phobius"/>
    </source>
</evidence>
<accession>A0A4P8IRT9</accession>
<dbReference type="KEGG" id="tvl:FAZ95_17305"/>
<evidence type="ECO:0000256" key="7">
    <source>
        <dbReference type="ARBA" id="ARBA00022692"/>
    </source>
</evidence>
<feature type="transmembrane region" description="Helical" evidence="14">
    <location>
        <begin position="295"/>
        <end position="314"/>
    </location>
</feature>
<dbReference type="PIRSF" id="PIRSF500217">
    <property type="entry name" value="AlgI"/>
    <property type="match status" value="1"/>
</dbReference>
<evidence type="ECO:0000256" key="1">
    <source>
        <dbReference type="ARBA" id="ARBA00004651"/>
    </source>
</evidence>
<dbReference type="Pfam" id="PF03062">
    <property type="entry name" value="MBOAT"/>
    <property type="match status" value="1"/>
</dbReference>
<evidence type="ECO:0000256" key="5">
    <source>
        <dbReference type="ARBA" id="ARBA00022475"/>
    </source>
</evidence>
<evidence type="ECO:0000256" key="10">
    <source>
        <dbReference type="ARBA" id="ARBA00023136"/>
    </source>
</evidence>
<comment type="subcellular location">
    <subcellularLocation>
        <location evidence="1">Cell membrane</location>
        <topology evidence="1">Multi-pass membrane protein</topology>
    </subcellularLocation>
</comment>
<proteinExistence type="inferred from homology"/>
<feature type="transmembrane region" description="Helical" evidence="14">
    <location>
        <begin position="230"/>
        <end position="251"/>
    </location>
</feature>
<organism evidence="15 16">
    <name type="scientific">Trinickia violacea</name>
    <dbReference type="NCBI Taxonomy" id="2571746"/>
    <lineage>
        <taxon>Bacteria</taxon>
        <taxon>Pseudomonadati</taxon>
        <taxon>Pseudomonadota</taxon>
        <taxon>Betaproteobacteria</taxon>
        <taxon>Burkholderiales</taxon>
        <taxon>Burkholderiaceae</taxon>
        <taxon>Trinickia</taxon>
    </lineage>
</organism>
<dbReference type="GO" id="GO:0016746">
    <property type="term" value="F:acyltransferase activity"/>
    <property type="evidence" value="ECO:0007669"/>
    <property type="project" value="UniProtKB-KW"/>
</dbReference>
<feature type="transmembrane region" description="Helical" evidence="14">
    <location>
        <begin position="443"/>
        <end position="462"/>
    </location>
</feature>
<keyword evidence="11 13" id="KW-0012">Acyltransferase</keyword>
<evidence type="ECO:0000313" key="16">
    <source>
        <dbReference type="Proteomes" id="UP000298656"/>
    </source>
</evidence>
<feature type="transmembrane region" description="Helical" evidence="14">
    <location>
        <begin position="407"/>
        <end position="431"/>
    </location>
</feature>
<dbReference type="PANTHER" id="PTHR13285">
    <property type="entry name" value="ACYLTRANSFERASE"/>
    <property type="match status" value="1"/>
</dbReference>
<feature type="transmembrane region" description="Helical" evidence="14">
    <location>
        <begin position="75"/>
        <end position="94"/>
    </location>
</feature>
<dbReference type="GO" id="GO:0005886">
    <property type="term" value="C:plasma membrane"/>
    <property type="evidence" value="ECO:0007669"/>
    <property type="project" value="UniProtKB-SubCell"/>
</dbReference>
<dbReference type="PANTHER" id="PTHR13285:SF23">
    <property type="entry name" value="TEICHOIC ACID D-ALANYLTRANSFERASE"/>
    <property type="match status" value="1"/>
</dbReference>
<comment type="similarity">
    <text evidence="3 13">Belongs to the membrane-bound acyltransferase family.</text>
</comment>
<keyword evidence="9 14" id="KW-1133">Transmembrane helix</keyword>
<evidence type="ECO:0000256" key="8">
    <source>
        <dbReference type="ARBA" id="ARBA00022841"/>
    </source>
</evidence>
<keyword evidence="16" id="KW-1185">Reference proteome</keyword>
<dbReference type="AlphaFoldDB" id="A0A4P8IRT9"/>
<name>A0A4P8IRT9_9BURK</name>
<keyword evidence="8" id="KW-0016">Alginate biosynthesis</keyword>
<evidence type="ECO:0000256" key="3">
    <source>
        <dbReference type="ARBA" id="ARBA00010323"/>
    </source>
</evidence>
<dbReference type="Proteomes" id="UP000298656">
    <property type="component" value="Chromosome 1"/>
</dbReference>
<dbReference type="InterPro" id="IPR004299">
    <property type="entry name" value="MBOAT_fam"/>
</dbReference>
<dbReference type="InterPro" id="IPR028362">
    <property type="entry name" value="AlgI"/>
</dbReference>
<feature type="transmembrane region" description="Helical" evidence="14">
    <location>
        <begin position="106"/>
        <end position="126"/>
    </location>
</feature>
<keyword evidence="6 13" id="KW-0808">Transferase</keyword>
<protein>
    <recommendedName>
        <fullName evidence="4">Probable alginate O-acetylase AlgI</fullName>
    </recommendedName>
    <alternativeName>
        <fullName evidence="12">Alginate biosynthesis protein AlgI</fullName>
    </alternativeName>
</protein>
<evidence type="ECO:0000256" key="6">
    <source>
        <dbReference type="ARBA" id="ARBA00022679"/>
    </source>
</evidence>
<sequence>MSYLQSSFFSALIVLLLVTCISTQRARPYVVLAGSLLFYATWSIPCLFIMLAAIAVTYVGGRWIGTSSDPQRRKYALLGSIGLLLVSLIFFKTVEVIPAGADGFTLRWLIPIGVSYYTFKAISYLLEVHWENVKPQDDIVKVALYVSFFPQMLSGPIQRPDDFFAQLEQKGSLKPSAETLTRAIPLLLLGAFEKAVLADRIGPFVSALDNQAGPTSFSALLADYGYTLQLFADFSGLTHIALGLGALFGVMGPPNFNAPFSASSIPDFWRRWHMSLTTWLGDYLFLPLRMALRGLGARGLQLSLLINMILIGLWHGFRPTYFVFGVYHGLLLVASTIIAPKIDAVNKRNPTFKSAHRIIAPIVTFHLVVLGQVFFRAPDLGFAWNNLRTVFSFHGPVLQTFALIDPAIWKTGIAAALISLGLGTGVLNKLFNGLTSSIAKSEAIRWTVFGVLALVVVLAASPTGGQFMYAKF</sequence>
<dbReference type="RefSeq" id="WP_137333568.1">
    <property type="nucleotide sequence ID" value="NZ_CP040077.1"/>
</dbReference>
<dbReference type="PIRSF" id="PIRSF016636">
    <property type="entry name" value="AlgI_DltB"/>
    <property type="match status" value="1"/>
</dbReference>
<dbReference type="EMBL" id="CP040077">
    <property type="protein sequence ID" value="QCP50757.1"/>
    <property type="molecule type" value="Genomic_DNA"/>
</dbReference>
<feature type="transmembrane region" description="Helical" evidence="14">
    <location>
        <begin position="36"/>
        <end position="63"/>
    </location>
</feature>
<dbReference type="InterPro" id="IPR051085">
    <property type="entry name" value="MB_O-acyltransferase"/>
</dbReference>
<evidence type="ECO:0000256" key="11">
    <source>
        <dbReference type="ARBA" id="ARBA00023315"/>
    </source>
</evidence>
<feature type="transmembrane region" description="Helical" evidence="14">
    <location>
        <begin position="320"/>
        <end position="338"/>
    </location>
</feature>